<keyword evidence="2" id="KW-0812">Transmembrane</keyword>
<keyword evidence="1" id="KW-0175">Coiled coil</keyword>
<evidence type="ECO:0000256" key="2">
    <source>
        <dbReference type="SAM" id="Phobius"/>
    </source>
</evidence>
<evidence type="ECO:0000256" key="1">
    <source>
        <dbReference type="SAM" id="Coils"/>
    </source>
</evidence>
<keyword evidence="2" id="KW-0472">Membrane</keyword>
<keyword evidence="2" id="KW-1133">Transmembrane helix</keyword>
<protein>
    <submittedName>
        <fullName evidence="4">Uncharacterized protein</fullName>
    </submittedName>
</protein>
<keyword evidence="5" id="KW-1185">Reference proteome</keyword>
<feature type="coiled-coil region" evidence="1">
    <location>
        <begin position="85"/>
        <end position="119"/>
    </location>
</feature>
<evidence type="ECO:0000313" key="5">
    <source>
        <dbReference type="Proteomes" id="UP000371423"/>
    </source>
</evidence>
<dbReference type="EMBL" id="VDFP01000006">
    <property type="protein sequence ID" value="MQS75620.1"/>
    <property type="molecule type" value="Genomic_DNA"/>
</dbReference>
<evidence type="ECO:0000313" key="4">
    <source>
        <dbReference type="EMBL" id="MQS96333.1"/>
    </source>
</evidence>
<dbReference type="EMBL" id="VDFO01000001">
    <property type="protein sequence ID" value="MQS96333.1"/>
    <property type="molecule type" value="Genomic_DNA"/>
</dbReference>
<reference evidence="5 6" key="1">
    <citation type="journal article" date="2019" name="Syst. Appl. Microbiol.">
        <title>Polyphasic characterization of two novel Lactobacillus spp. isolated from blown salami packages: Description of Lactobacillus halodurans sp. nov. and Lactobacillus salsicarnum sp. nov.</title>
        <authorList>
            <person name="Schuster J.A."/>
            <person name="Klingl A."/>
            <person name="Vogel R.F."/>
            <person name="Ehrmann M.A."/>
        </authorList>
    </citation>
    <scope>NUCLEOTIDE SEQUENCE [LARGE SCALE GENOMIC DNA]</scope>
    <source>
        <strain evidence="4 5">TMW 1.1920</strain>
        <strain evidence="3 6">TMW 1.2172</strain>
    </source>
</reference>
<dbReference type="SUPFAM" id="SSF58100">
    <property type="entry name" value="Bacterial hemolysins"/>
    <property type="match status" value="1"/>
</dbReference>
<accession>A0A5P0ZTG1</accession>
<evidence type="ECO:0000313" key="6">
    <source>
        <dbReference type="Proteomes" id="UP000414364"/>
    </source>
</evidence>
<sequence length="127" mass="15260">MKIIRREQPNGCSFFDIKERRRTMPPHAFLGYSLSELGSIFLLITGFGGWFIWLVNHFITRPLQDSINNLANTVQDFKNSSKEEHREFKDHFEKLDKKLEEHELKLTRDNEEIKTLFNRKEKDNYEK</sequence>
<proteinExistence type="predicted"/>
<feature type="transmembrane region" description="Helical" evidence="2">
    <location>
        <begin position="29"/>
        <end position="53"/>
    </location>
</feature>
<dbReference type="Proteomes" id="UP000414364">
    <property type="component" value="Unassembled WGS sequence"/>
</dbReference>
<name>A0A5P0ZTG1_9LACO</name>
<dbReference type="AlphaFoldDB" id="A0A5P0ZTG1"/>
<organism evidence="4 5">
    <name type="scientific">Companilactobacillus halodurans</name>
    <dbReference type="NCBI Taxonomy" id="2584183"/>
    <lineage>
        <taxon>Bacteria</taxon>
        <taxon>Bacillati</taxon>
        <taxon>Bacillota</taxon>
        <taxon>Bacilli</taxon>
        <taxon>Lactobacillales</taxon>
        <taxon>Lactobacillaceae</taxon>
        <taxon>Companilactobacillus</taxon>
    </lineage>
</organism>
<dbReference type="OrthoDB" id="2300550at2"/>
<evidence type="ECO:0000313" key="3">
    <source>
        <dbReference type="EMBL" id="MQS75620.1"/>
    </source>
</evidence>
<gene>
    <name evidence="4" type="ORF">FHL05_00300</name>
    <name evidence="3" type="ORF">FHL06_04360</name>
</gene>
<comment type="caution">
    <text evidence="4">The sequence shown here is derived from an EMBL/GenBank/DDBJ whole genome shotgun (WGS) entry which is preliminary data.</text>
</comment>
<dbReference type="Proteomes" id="UP000371423">
    <property type="component" value="Unassembled WGS sequence"/>
</dbReference>